<accession>X1IBK2</accession>
<reference evidence="3" key="1">
    <citation type="journal article" date="2014" name="Front. Microbiol.">
        <title>High frequency of phylogenetically diverse reductive dehalogenase-homologous genes in deep subseafloor sedimentary metagenomes.</title>
        <authorList>
            <person name="Kawai M."/>
            <person name="Futagami T."/>
            <person name="Toyoda A."/>
            <person name="Takaki Y."/>
            <person name="Nishi S."/>
            <person name="Hori S."/>
            <person name="Arai W."/>
            <person name="Tsubouchi T."/>
            <person name="Morono Y."/>
            <person name="Uchiyama I."/>
            <person name="Ito T."/>
            <person name="Fujiyama A."/>
            <person name="Inagaki F."/>
            <person name="Takami H."/>
        </authorList>
    </citation>
    <scope>NUCLEOTIDE SEQUENCE</scope>
    <source>
        <strain evidence="3">Expedition CK06-06</strain>
    </source>
</reference>
<sequence length="215" mass="23250">MKLVGKAILVLITVAMAVTMSFLVVIPNGTVKAQDSTFTVNSTGDTIGQSHPAQIAYSSDDIVVTMSLASVSDQLTFNQSHVEDNRLEYSWGVRIDTDGNVSTGDGAGYDVEISLTHFKPPGNSPFTGTILDGTQKNTWVLSGSSHLFAHNIEAEIDHDTKSIIMIAKQSWEEFADFDINDRFCCKTYYYSPSGSVQDITSDNPPGSNIVSDPEG</sequence>
<evidence type="ECO:0000256" key="1">
    <source>
        <dbReference type="SAM" id="MobiDB-lite"/>
    </source>
</evidence>
<dbReference type="AlphaFoldDB" id="X1IBK2"/>
<evidence type="ECO:0000313" key="3">
    <source>
        <dbReference type="EMBL" id="GAH63464.1"/>
    </source>
</evidence>
<keyword evidence="2" id="KW-0472">Membrane</keyword>
<protein>
    <submittedName>
        <fullName evidence="3">Uncharacterized protein</fullName>
    </submittedName>
</protein>
<evidence type="ECO:0000256" key="2">
    <source>
        <dbReference type="SAM" id="Phobius"/>
    </source>
</evidence>
<dbReference type="EMBL" id="BARU01030438">
    <property type="protein sequence ID" value="GAH63464.1"/>
    <property type="molecule type" value="Genomic_DNA"/>
</dbReference>
<keyword evidence="2" id="KW-1133">Transmembrane helix</keyword>
<organism evidence="3">
    <name type="scientific">marine sediment metagenome</name>
    <dbReference type="NCBI Taxonomy" id="412755"/>
    <lineage>
        <taxon>unclassified sequences</taxon>
        <taxon>metagenomes</taxon>
        <taxon>ecological metagenomes</taxon>
    </lineage>
</organism>
<feature type="transmembrane region" description="Helical" evidence="2">
    <location>
        <begin position="7"/>
        <end position="26"/>
    </location>
</feature>
<comment type="caution">
    <text evidence="3">The sequence shown here is derived from an EMBL/GenBank/DDBJ whole genome shotgun (WGS) entry which is preliminary data.</text>
</comment>
<keyword evidence="2" id="KW-0812">Transmembrane</keyword>
<feature type="region of interest" description="Disordered" evidence="1">
    <location>
        <begin position="196"/>
        <end position="215"/>
    </location>
</feature>
<gene>
    <name evidence="3" type="ORF">S03H2_48293</name>
</gene>
<name>X1IBK2_9ZZZZ</name>
<feature type="non-terminal residue" evidence="3">
    <location>
        <position position="215"/>
    </location>
</feature>
<proteinExistence type="predicted"/>